<keyword evidence="2" id="KW-1185">Reference proteome</keyword>
<dbReference type="AlphaFoldDB" id="A0A0B0HB88"/>
<evidence type="ECO:0000313" key="1">
    <source>
        <dbReference type="EMBL" id="KHF25149.1"/>
    </source>
</evidence>
<reference evidence="1 2" key="1">
    <citation type="journal article" date="2014" name="BMC Genomics">
        <title>The genome of the intracellular bacterium of the coastal bivalve, Solemya velum: a blueprint for thriving in and out of symbiosis.</title>
        <authorList>
            <person name="Dmytrenko O."/>
            <person name="Russell S.L."/>
            <person name="Loo W.T."/>
            <person name="Fontanez K.M."/>
            <person name="Liao L."/>
            <person name="Roeselers G."/>
            <person name="Sharma R."/>
            <person name="Stewart F.J."/>
            <person name="Newton I.L."/>
            <person name="Woyke T."/>
            <person name="Wu D."/>
            <person name="Lang J.M."/>
            <person name="Eisen J.A."/>
            <person name="Cavanaugh C.M."/>
        </authorList>
    </citation>
    <scope>NUCLEOTIDE SEQUENCE [LARGE SCALE GENOMIC DNA]</scope>
    <source>
        <strain evidence="1 2">WH</strain>
    </source>
</reference>
<proteinExistence type="predicted"/>
<dbReference type="RefSeq" id="WP_256858098.1">
    <property type="nucleotide sequence ID" value="NZ_MPQG01000010.1"/>
</dbReference>
<sequence length="40" mass="4281">MSEQMMLKISTRNKQLVIGVAVSIKLIAIGNSHGNIGNLT</sequence>
<protein>
    <submittedName>
        <fullName evidence="1">Uncharacterized protein</fullName>
    </submittedName>
</protein>
<gene>
    <name evidence="1" type="ORF">JV46_09880</name>
</gene>
<dbReference type="GeneID" id="86992889"/>
<name>A0A0B0HB88_SOVGS</name>
<comment type="caution">
    <text evidence="1">The sequence shown here is derived from an EMBL/GenBank/DDBJ whole genome shotgun (WGS) entry which is preliminary data.</text>
</comment>
<evidence type="ECO:0000313" key="2">
    <source>
        <dbReference type="Proteomes" id="UP000030856"/>
    </source>
</evidence>
<dbReference type="EMBL" id="JRAA01000002">
    <property type="protein sequence ID" value="KHF25149.1"/>
    <property type="molecule type" value="Genomic_DNA"/>
</dbReference>
<organism evidence="1 2">
    <name type="scientific">Solemya velum gill symbiont</name>
    <dbReference type="NCBI Taxonomy" id="2340"/>
    <lineage>
        <taxon>Bacteria</taxon>
        <taxon>Pseudomonadati</taxon>
        <taxon>Pseudomonadota</taxon>
        <taxon>Gammaproteobacteria</taxon>
        <taxon>sulfur-oxidizing symbionts</taxon>
    </lineage>
</organism>
<accession>A0A0B0HB88</accession>
<dbReference type="Proteomes" id="UP000030856">
    <property type="component" value="Unassembled WGS sequence"/>
</dbReference>